<evidence type="ECO:0000256" key="1">
    <source>
        <dbReference type="SAM" id="SignalP"/>
    </source>
</evidence>
<evidence type="ECO:0000313" key="2">
    <source>
        <dbReference type="EMBL" id="MDC8830139.1"/>
    </source>
</evidence>
<reference evidence="2 3" key="1">
    <citation type="submission" date="2022-10" db="EMBL/GenBank/DDBJ databases">
        <title>Alteromonas sp. chi3 Genome sequencing.</title>
        <authorList>
            <person name="Park S."/>
        </authorList>
    </citation>
    <scope>NUCLEOTIDE SEQUENCE [LARGE SCALE GENOMIC DNA]</scope>
    <source>
        <strain evidence="3">chi3</strain>
    </source>
</reference>
<sequence>MKNTLLTLALSSTLLSFDSYASERPFLEFGVGIEYGGLGTQIHLPLRFEDVDVYLAAGVFSYSSRTNEEYGFGGGFNYYLQKHHSINLYYGVLNERSYFNERNYFTDQFEVKREQDYGLSLGYKYYFNNRSKSGLTLGATLNVYDDDTYPFFSIGYRY</sequence>
<dbReference type="RefSeq" id="WP_273638899.1">
    <property type="nucleotide sequence ID" value="NZ_JAQQXP010000001.1"/>
</dbReference>
<protein>
    <recommendedName>
        <fullName evidence="4">Outer membrane protein beta-barrel domain-containing protein</fullName>
    </recommendedName>
</protein>
<dbReference type="EMBL" id="JAQQXP010000001">
    <property type="protein sequence ID" value="MDC8830139.1"/>
    <property type="molecule type" value="Genomic_DNA"/>
</dbReference>
<evidence type="ECO:0008006" key="4">
    <source>
        <dbReference type="Google" id="ProtNLM"/>
    </source>
</evidence>
<gene>
    <name evidence="2" type="ORF">OIK42_05110</name>
</gene>
<feature type="signal peptide" evidence="1">
    <location>
        <begin position="1"/>
        <end position="21"/>
    </location>
</feature>
<proteinExistence type="predicted"/>
<organism evidence="2 3">
    <name type="scientific">Alteromonas gilva</name>
    <dbReference type="NCBI Taxonomy" id="2987522"/>
    <lineage>
        <taxon>Bacteria</taxon>
        <taxon>Pseudomonadati</taxon>
        <taxon>Pseudomonadota</taxon>
        <taxon>Gammaproteobacteria</taxon>
        <taxon>Alteromonadales</taxon>
        <taxon>Alteromonadaceae</taxon>
        <taxon>Alteromonas/Salinimonas group</taxon>
        <taxon>Alteromonas</taxon>
    </lineage>
</organism>
<feature type="chain" id="PRO_5047373155" description="Outer membrane protein beta-barrel domain-containing protein" evidence="1">
    <location>
        <begin position="22"/>
        <end position="158"/>
    </location>
</feature>
<comment type="caution">
    <text evidence="2">The sequence shown here is derived from an EMBL/GenBank/DDBJ whole genome shotgun (WGS) entry which is preliminary data.</text>
</comment>
<name>A0ABT5L153_9ALTE</name>
<evidence type="ECO:0000313" key="3">
    <source>
        <dbReference type="Proteomes" id="UP001218788"/>
    </source>
</evidence>
<keyword evidence="3" id="KW-1185">Reference proteome</keyword>
<keyword evidence="1" id="KW-0732">Signal</keyword>
<accession>A0ABT5L153</accession>
<dbReference type="Proteomes" id="UP001218788">
    <property type="component" value="Unassembled WGS sequence"/>
</dbReference>